<dbReference type="EC" id="2.3.1.-" evidence="5"/>
<evidence type="ECO:0000256" key="1">
    <source>
        <dbReference type="ARBA" id="ARBA00007274"/>
    </source>
</evidence>
<dbReference type="InterPro" id="IPR001451">
    <property type="entry name" value="Hexapep"/>
</dbReference>
<dbReference type="InterPro" id="IPR024688">
    <property type="entry name" value="Mac_dom"/>
</dbReference>
<dbReference type="EMBL" id="QGGY01000012">
    <property type="protein sequence ID" value="PWJ73552.1"/>
    <property type="molecule type" value="Genomic_DNA"/>
</dbReference>
<accession>A0AB73T0S3</accession>
<dbReference type="SUPFAM" id="SSF51161">
    <property type="entry name" value="Trimeric LpxA-like enzymes"/>
    <property type="match status" value="1"/>
</dbReference>
<dbReference type="Gene3D" id="2.160.10.10">
    <property type="entry name" value="Hexapeptide repeat proteins"/>
    <property type="match status" value="1"/>
</dbReference>
<comment type="similarity">
    <text evidence="1 5">Belongs to the transferase hexapeptide repeat family.</text>
</comment>
<evidence type="ECO:0000256" key="4">
    <source>
        <dbReference type="ARBA" id="ARBA00023315"/>
    </source>
</evidence>
<dbReference type="GO" id="GO:0008870">
    <property type="term" value="F:galactoside O-acetyltransferase activity"/>
    <property type="evidence" value="ECO:0007669"/>
    <property type="project" value="TreeGrafter"/>
</dbReference>
<evidence type="ECO:0000256" key="3">
    <source>
        <dbReference type="ARBA" id="ARBA00022737"/>
    </source>
</evidence>
<feature type="domain" description="Maltose/galactoside acetyltransferase" evidence="6">
    <location>
        <begin position="4"/>
        <end position="58"/>
    </location>
</feature>
<dbReference type="RefSeq" id="WP_109747731.1">
    <property type="nucleotide sequence ID" value="NZ_JANKBI010000013.1"/>
</dbReference>
<comment type="caution">
    <text evidence="7">The sequence shown here is derived from an EMBL/GenBank/DDBJ whole genome shotgun (WGS) entry which is preliminary data.</text>
</comment>
<evidence type="ECO:0000313" key="8">
    <source>
        <dbReference type="Proteomes" id="UP000245412"/>
    </source>
</evidence>
<evidence type="ECO:0000256" key="5">
    <source>
        <dbReference type="RuleBase" id="RU367021"/>
    </source>
</evidence>
<keyword evidence="4 5" id="KW-0012">Acyltransferase</keyword>
<dbReference type="CDD" id="cd03357">
    <property type="entry name" value="LbH_MAT_GAT"/>
    <property type="match status" value="1"/>
</dbReference>
<dbReference type="PANTHER" id="PTHR43017:SF1">
    <property type="entry name" value="ACETYLTRANSFERASE YJL218W-RELATED"/>
    <property type="match status" value="1"/>
</dbReference>
<dbReference type="FunFam" id="2.160.10.10:FF:000025">
    <property type="entry name" value="Hexapeptide-repeat containing-acetyltransferase"/>
    <property type="match status" value="1"/>
</dbReference>
<dbReference type="Pfam" id="PF12464">
    <property type="entry name" value="Mac"/>
    <property type="match status" value="1"/>
</dbReference>
<sequence length="216" mass="23589">MNEEEKALSGILFSPADPALVEMKLKAHNLNTAYNSTYEDETIKRTRILDALFKTRGTNCRIQGPVYFHYGKHTTIGCNFFANFNFTVQDDAAVTIGDNCNFGPNVTIVTPIHPMLPNERRMMADKNGSPKHLCYALPVTIGNDCWLGAGVTVCSGVTIGDNCVIGAGSVVVKDIPPDSFAAGNPCKVIRKLTERDSMKYRPEILADNQVPDDGTC</sequence>
<evidence type="ECO:0000313" key="7">
    <source>
        <dbReference type="EMBL" id="PWJ73552.1"/>
    </source>
</evidence>
<gene>
    <name evidence="7" type="ORF">C7383_112127</name>
</gene>
<evidence type="ECO:0000259" key="6">
    <source>
        <dbReference type="SMART" id="SM01266"/>
    </source>
</evidence>
<dbReference type="SMART" id="SM01266">
    <property type="entry name" value="Mac"/>
    <property type="match status" value="1"/>
</dbReference>
<dbReference type="InterPro" id="IPR011004">
    <property type="entry name" value="Trimer_LpxA-like_sf"/>
</dbReference>
<dbReference type="Pfam" id="PF14602">
    <property type="entry name" value="Hexapep_2"/>
    <property type="match status" value="1"/>
</dbReference>
<dbReference type="PANTHER" id="PTHR43017">
    <property type="entry name" value="GALACTOSIDE O-ACETYLTRANSFERASE"/>
    <property type="match status" value="1"/>
</dbReference>
<proteinExistence type="inferred from homology"/>
<organism evidence="7 8">
    <name type="scientific">Murimonas intestini</name>
    <dbReference type="NCBI Taxonomy" id="1337051"/>
    <lineage>
        <taxon>Bacteria</taxon>
        <taxon>Bacillati</taxon>
        <taxon>Bacillota</taxon>
        <taxon>Clostridia</taxon>
        <taxon>Lachnospirales</taxon>
        <taxon>Lachnospiraceae</taxon>
        <taxon>Murimonas</taxon>
    </lineage>
</organism>
<dbReference type="AlphaFoldDB" id="A0AB73T0S3"/>
<dbReference type="InterPro" id="IPR039369">
    <property type="entry name" value="LacA-like"/>
</dbReference>
<keyword evidence="8" id="KW-1185">Reference proteome</keyword>
<reference evidence="7 8" key="1">
    <citation type="submission" date="2018-05" db="EMBL/GenBank/DDBJ databases">
        <authorList>
            <person name="Goeker M."/>
            <person name="Huntemann M."/>
            <person name="Clum A."/>
            <person name="Pillay M."/>
            <person name="Palaniappan K."/>
            <person name="Varghese N."/>
            <person name="Mikhailova N."/>
            <person name="Stamatis D."/>
            <person name="Reddy T."/>
            <person name="Daum C."/>
            <person name="Shapiro N."/>
            <person name="Ivanova N."/>
            <person name="Kyrpides N."/>
            <person name="Woyke T."/>
        </authorList>
    </citation>
    <scope>NUCLEOTIDE SEQUENCE [LARGE SCALE GENOMIC DNA]</scope>
    <source>
        <strain evidence="7 8">DSM 26524</strain>
    </source>
</reference>
<name>A0AB73T0S3_9FIRM</name>
<protein>
    <recommendedName>
        <fullName evidence="5">Acetyltransferase</fullName>
        <ecNumber evidence="5">2.3.1.-</ecNumber>
    </recommendedName>
</protein>
<evidence type="ECO:0000256" key="2">
    <source>
        <dbReference type="ARBA" id="ARBA00022679"/>
    </source>
</evidence>
<dbReference type="Pfam" id="PF00132">
    <property type="entry name" value="Hexapep"/>
    <property type="match status" value="1"/>
</dbReference>
<dbReference type="Proteomes" id="UP000245412">
    <property type="component" value="Unassembled WGS sequence"/>
</dbReference>
<keyword evidence="2 5" id="KW-0808">Transferase</keyword>
<keyword evidence="3" id="KW-0677">Repeat</keyword>